<comment type="catalytic activity">
    <reaction evidence="11">
        <text>5,6-dihydrouridine(16) in tRNA + NADP(+) = uridine(16) in tRNA + NADPH + H(+)</text>
        <dbReference type="Rhea" id="RHEA:53376"/>
        <dbReference type="Rhea" id="RHEA-COMP:13543"/>
        <dbReference type="Rhea" id="RHEA-COMP:13544"/>
        <dbReference type="ChEBI" id="CHEBI:15378"/>
        <dbReference type="ChEBI" id="CHEBI:57783"/>
        <dbReference type="ChEBI" id="CHEBI:58349"/>
        <dbReference type="ChEBI" id="CHEBI:65315"/>
        <dbReference type="ChEBI" id="CHEBI:74443"/>
        <dbReference type="EC" id="1.3.1.88"/>
    </reaction>
    <physiologicalReaction direction="right-to-left" evidence="11">
        <dbReference type="Rhea" id="RHEA:53378"/>
    </physiologicalReaction>
</comment>
<accession>A0A8J9TAI6</accession>
<evidence type="ECO:0000256" key="5">
    <source>
        <dbReference type="ARBA" id="ARBA00022857"/>
    </source>
</evidence>
<gene>
    <name evidence="15" type="ORF">PTTT1_LOCUS16860</name>
</gene>
<dbReference type="Pfam" id="PF01207">
    <property type="entry name" value="Dus"/>
    <property type="match status" value="1"/>
</dbReference>
<evidence type="ECO:0000256" key="3">
    <source>
        <dbReference type="ARBA" id="ARBA00022643"/>
    </source>
</evidence>
<dbReference type="InterPro" id="IPR013785">
    <property type="entry name" value="Aldolase_TIM"/>
</dbReference>
<keyword evidence="6" id="KW-0560">Oxidoreductase</keyword>
<evidence type="ECO:0000256" key="2">
    <source>
        <dbReference type="ARBA" id="ARBA00022630"/>
    </source>
</evidence>
<evidence type="ECO:0000256" key="11">
    <source>
        <dbReference type="ARBA" id="ARBA00047652"/>
    </source>
</evidence>
<dbReference type="GO" id="GO:0050660">
    <property type="term" value="F:flavin adenine dinucleotide binding"/>
    <property type="evidence" value="ECO:0007669"/>
    <property type="project" value="InterPro"/>
</dbReference>
<evidence type="ECO:0000259" key="14">
    <source>
        <dbReference type="Pfam" id="PF01207"/>
    </source>
</evidence>
<evidence type="ECO:0000256" key="4">
    <source>
        <dbReference type="ARBA" id="ARBA00022694"/>
    </source>
</evidence>
<evidence type="ECO:0000256" key="6">
    <source>
        <dbReference type="ARBA" id="ARBA00023002"/>
    </source>
</evidence>
<dbReference type="Gene3D" id="3.20.20.70">
    <property type="entry name" value="Aldolase class I"/>
    <property type="match status" value="1"/>
</dbReference>
<comment type="catalytic activity">
    <reaction evidence="13">
        <text>5,6-dihydrouridine(17) in tRNA + NADP(+) = uridine(17) in tRNA + NADPH + H(+)</text>
        <dbReference type="Rhea" id="RHEA:53368"/>
        <dbReference type="Rhea" id="RHEA-COMP:13541"/>
        <dbReference type="Rhea" id="RHEA-COMP:13542"/>
        <dbReference type="ChEBI" id="CHEBI:15378"/>
        <dbReference type="ChEBI" id="CHEBI:57783"/>
        <dbReference type="ChEBI" id="CHEBI:58349"/>
        <dbReference type="ChEBI" id="CHEBI:65315"/>
        <dbReference type="ChEBI" id="CHEBI:74443"/>
        <dbReference type="EC" id="1.3.1.88"/>
    </reaction>
    <physiologicalReaction direction="right-to-left" evidence="13">
        <dbReference type="Rhea" id="RHEA:53370"/>
    </physiologicalReaction>
</comment>
<evidence type="ECO:0000256" key="9">
    <source>
        <dbReference type="ARBA" id="ARBA00038890"/>
    </source>
</evidence>
<evidence type="ECO:0000313" key="15">
    <source>
        <dbReference type="EMBL" id="CAG9281560.1"/>
    </source>
</evidence>
<dbReference type="AlphaFoldDB" id="A0A8J9TAI6"/>
<dbReference type="PANTHER" id="PTHR11082:SF5">
    <property type="entry name" value="TRNA-DIHYDROURIDINE(16_17) SYNTHASE [NAD(P)(+)]-LIKE"/>
    <property type="match status" value="1"/>
</dbReference>
<feature type="non-terminal residue" evidence="15">
    <location>
        <position position="229"/>
    </location>
</feature>
<organism evidence="15">
    <name type="scientific">Phaeodactylum tricornutum</name>
    <name type="common">Diatom</name>
    <dbReference type="NCBI Taxonomy" id="2850"/>
    <lineage>
        <taxon>Eukaryota</taxon>
        <taxon>Sar</taxon>
        <taxon>Stramenopiles</taxon>
        <taxon>Ochrophyta</taxon>
        <taxon>Bacillariophyta</taxon>
        <taxon>Bacillariophyceae</taxon>
        <taxon>Bacillariophycidae</taxon>
        <taxon>Naviculales</taxon>
        <taxon>Phaeodactylaceae</taxon>
        <taxon>Phaeodactylum</taxon>
    </lineage>
</organism>
<dbReference type="PANTHER" id="PTHR11082">
    <property type="entry name" value="TRNA-DIHYDROURIDINE SYNTHASE"/>
    <property type="match status" value="1"/>
</dbReference>
<evidence type="ECO:0000256" key="7">
    <source>
        <dbReference type="ARBA" id="ARBA00023027"/>
    </source>
</evidence>
<dbReference type="SUPFAM" id="SSF51395">
    <property type="entry name" value="FMN-linked oxidoreductases"/>
    <property type="match status" value="1"/>
</dbReference>
<evidence type="ECO:0000256" key="12">
    <source>
        <dbReference type="ARBA" id="ARBA00048934"/>
    </source>
</evidence>
<sequence>ILAPMVGASELAFRLLCRKYGAQVAYTPMMSAPKFATDPSYRSAEFQTCAADRPLVCHFAANDAADFAAAAIAAQPFCDAIDLNLGCPQRTAYLGHFGSYLLDRKDRSLICDIVRAGAAAVSIPIFVKIRLLDKVEETIELCQQLERAGASLIAVHARYRASWERKGAGARDGPALLDQIAVLKQHITSIPIIANGNVITYDDVEKNLELTGADGVMSAEGILDNPALF</sequence>
<name>A0A8J9TAI6_PHATR</name>
<evidence type="ECO:0000256" key="10">
    <source>
        <dbReference type="ARBA" id="ARBA00047287"/>
    </source>
</evidence>
<dbReference type="EC" id="1.3.1.88" evidence="9"/>
<protein>
    <recommendedName>
        <fullName evidence="9">tRNA-dihydrouridine(16/17) synthase [NAD(P)(+)]</fullName>
        <ecNumber evidence="9">1.3.1.88</ecNumber>
    </recommendedName>
</protein>
<evidence type="ECO:0000256" key="8">
    <source>
        <dbReference type="ARBA" id="ARBA00038313"/>
    </source>
</evidence>
<dbReference type="Proteomes" id="UP000836788">
    <property type="component" value="Chromosome 15"/>
</dbReference>
<feature type="domain" description="DUS-like FMN-binding" evidence="14">
    <location>
        <begin position="1"/>
        <end position="229"/>
    </location>
</feature>
<keyword evidence="2" id="KW-0285">Flavoprotein</keyword>
<keyword evidence="3" id="KW-0288">FMN</keyword>
<dbReference type="InterPro" id="IPR018517">
    <property type="entry name" value="tRNA_hU_synthase_CS"/>
</dbReference>
<comment type="cofactor">
    <cofactor evidence="1">
        <name>FMN</name>
        <dbReference type="ChEBI" id="CHEBI:58210"/>
    </cofactor>
</comment>
<dbReference type="GO" id="GO:0017150">
    <property type="term" value="F:tRNA dihydrouridine synthase activity"/>
    <property type="evidence" value="ECO:0007669"/>
    <property type="project" value="InterPro"/>
</dbReference>
<dbReference type="InterPro" id="IPR035587">
    <property type="entry name" value="DUS-like_FMN-bd"/>
</dbReference>
<evidence type="ECO:0000256" key="1">
    <source>
        <dbReference type="ARBA" id="ARBA00001917"/>
    </source>
</evidence>
<keyword evidence="5" id="KW-0521">NADP</keyword>
<reference evidence="15" key="1">
    <citation type="submission" date="2022-02" db="EMBL/GenBank/DDBJ databases">
        <authorList>
            <person name="Giguere J D."/>
        </authorList>
    </citation>
    <scope>NUCLEOTIDE SEQUENCE</scope>
    <source>
        <strain evidence="15">CCAP 1055/1</strain>
    </source>
</reference>
<keyword evidence="7" id="KW-0520">NAD</keyword>
<evidence type="ECO:0000256" key="13">
    <source>
        <dbReference type="ARBA" id="ARBA00049467"/>
    </source>
</evidence>
<dbReference type="EMBL" id="OU594956">
    <property type="protein sequence ID" value="CAG9281560.1"/>
    <property type="molecule type" value="Genomic_DNA"/>
</dbReference>
<comment type="catalytic activity">
    <reaction evidence="12">
        <text>5,6-dihydrouridine(16) in tRNA + NAD(+) = uridine(16) in tRNA + NADH + H(+)</text>
        <dbReference type="Rhea" id="RHEA:53380"/>
        <dbReference type="Rhea" id="RHEA-COMP:13543"/>
        <dbReference type="Rhea" id="RHEA-COMP:13544"/>
        <dbReference type="ChEBI" id="CHEBI:15378"/>
        <dbReference type="ChEBI" id="CHEBI:57540"/>
        <dbReference type="ChEBI" id="CHEBI:57945"/>
        <dbReference type="ChEBI" id="CHEBI:65315"/>
        <dbReference type="ChEBI" id="CHEBI:74443"/>
        <dbReference type="EC" id="1.3.1.88"/>
    </reaction>
    <physiologicalReaction direction="right-to-left" evidence="12">
        <dbReference type="Rhea" id="RHEA:53382"/>
    </physiologicalReaction>
</comment>
<dbReference type="PROSITE" id="PS01136">
    <property type="entry name" value="UPF0034"/>
    <property type="match status" value="1"/>
</dbReference>
<proteinExistence type="inferred from homology"/>
<feature type="non-terminal residue" evidence="15">
    <location>
        <position position="1"/>
    </location>
</feature>
<dbReference type="CDD" id="cd02801">
    <property type="entry name" value="DUS_like_FMN"/>
    <property type="match status" value="1"/>
</dbReference>
<comment type="similarity">
    <text evidence="8">Belongs to the Dus family. Dus1 subfamily.</text>
</comment>
<comment type="catalytic activity">
    <reaction evidence="10">
        <text>5,6-dihydrouridine(17) in tRNA + NAD(+) = uridine(17) in tRNA + NADH + H(+)</text>
        <dbReference type="Rhea" id="RHEA:53372"/>
        <dbReference type="Rhea" id="RHEA-COMP:13541"/>
        <dbReference type="Rhea" id="RHEA-COMP:13542"/>
        <dbReference type="ChEBI" id="CHEBI:15378"/>
        <dbReference type="ChEBI" id="CHEBI:57540"/>
        <dbReference type="ChEBI" id="CHEBI:57945"/>
        <dbReference type="ChEBI" id="CHEBI:65315"/>
        <dbReference type="ChEBI" id="CHEBI:74443"/>
        <dbReference type="EC" id="1.3.1.88"/>
    </reaction>
    <physiologicalReaction direction="right-to-left" evidence="10">
        <dbReference type="Rhea" id="RHEA:53374"/>
    </physiologicalReaction>
</comment>
<keyword evidence="4" id="KW-0819">tRNA processing</keyword>